<protein>
    <submittedName>
        <fullName evidence="2">Uncharacterized protein</fullName>
    </submittedName>
</protein>
<organism evidence="2 3">
    <name type="scientific">Solanum commersonii</name>
    <name type="common">Commerson's wild potato</name>
    <name type="synonym">Commerson's nightshade</name>
    <dbReference type="NCBI Taxonomy" id="4109"/>
    <lineage>
        <taxon>Eukaryota</taxon>
        <taxon>Viridiplantae</taxon>
        <taxon>Streptophyta</taxon>
        <taxon>Embryophyta</taxon>
        <taxon>Tracheophyta</taxon>
        <taxon>Spermatophyta</taxon>
        <taxon>Magnoliopsida</taxon>
        <taxon>eudicotyledons</taxon>
        <taxon>Gunneridae</taxon>
        <taxon>Pentapetalae</taxon>
        <taxon>asterids</taxon>
        <taxon>lamiids</taxon>
        <taxon>Solanales</taxon>
        <taxon>Solanaceae</taxon>
        <taxon>Solanoideae</taxon>
        <taxon>Solaneae</taxon>
        <taxon>Solanum</taxon>
    </lineage>
</organism>
<gene>
    <name evidence="2" type="ORF">H5410_028160</name>
</gene>
<accession>A0A9J5Z5E0</accession>
<dbReference type="GO" id="GO:0006233">
    <property type="term" value="P:dTDP biosynthetic process"/>
    <property type="evidence" value="ECO:0007669"/>
    <property type="project" value="TreeGrafter"/>
</dbReference>
<dbReference type="AlphaFoldDB" id="A0A9J5Z5E0"/>
<reference evidence="2 3" key="1">
    <citation type="submission" date="2020-09" db="EMBL/GenBank/DDBJ databases">
        <title>De no assembly of potato wild relative species, Solanum commersonii.</title>
        <authorList>
            <person name="Cho K."/>
        </authorList>
    </citation>
    <scope>NUCLEOTIDE SEQUENCE [LARGE SCALE GENOMIC DNA]</scope>
    <source>
        <strain evidence="2">LZ3.2</strain>
        <tissue evidence="2">Leaf</tissue>
    </source>
</reference>
<feature type="region of interest" description="Disordered" evidence="1">
    <location>
        <begin position="78"/>
        <end position="115"/>
    </location>
</feature>
<sequence length="140" mass="15804">MRVLMEDSLRSGTTLVVDRYSYLGVAFSSAKGLDIEWCKVTSCLTSSILLFCFLDKFQQEPPNFDILTQTLSPKVNATPVKKGVIPPKKNQNTAKKKEPKKISTPNQKGQKRKGKMVESPFAYIVTLKFSRWIPIGYNNN</sequence>
<evidence type="ECO:0000256" key="1">
    <source>
        <dbReference type="SAM" id="MobiDB-lite"/>
    </source>
</evidence>
<dbReference type="OrthoDB" id="425602at2759"/>
<dbReference type="Proteomes" id="UP000824120">
    <property type="component" value="Chromosome 5"/>
</dbReference>
<dbReference type="GO" id="GO:0005634">
    <property type="term" value="C:nucleus"/>
    <property type="evidence" value="ECO:0007669"/>
    <property type="project" value="TreeGrafter"/>
</dbReference>
<evidence type="ECO:0000313" key="2">
    <source>
        <dbReference type="EMBL" id="KAG5606668.1"/>
    </source>
</evidence>
<dbReference type="GO" id="GO:0005829">
    <property type="term" value="C:cytosol"/>
    <property type="evidence" value="ECO:0007669"/>
    <property type="project" value="TreeGrafter"/>
</dbReference>
<dbReference type="GO" id="GO:0004798">
    <property type="term" value="F:dTMP kinase activity"/>
    <property type="evidence" value="ECO:0007669"/>
    <property type="project" value="TreeGrafter"/>
</dbReference>
<dbReference type="GO" id="GO:0005739">
    <property type="term" value="C:mitochondrion"/>
    <property type="evidence" value="ECO:0007669"/>
    <property type="project" value="TreeGrafter"/>
</dbReference>
<dbReference type="GO" id="GO:0006235">
    <property type="term" value="P:dTTP biosynthetic process"/>
    <property type="evidence" value="ECO:0007669"/>
    <property type="project" value="TreeGrafter"/>
</dbReference>
<keyword evidence="3" id="KW-1185">Reference proteome</keyword>
<proteinExistence type="predicted"/>
<dbReference type="EMBL" id="JACXVP010000005">
    <property type="protein sequence ID" value="KAG5606668.1"/>
    <property type="molecule type" value="Genomic_DNA"/>
</dbReference>
<name>A0A9J5Z5E0_SOLCO</name>
<dbReference type="GO" id="GO:0006227">
    <property type="term" value="P:dUDP biosynthetic process"/>
    <property type="evidence" value="ECO:0007669"/>
    <property type="project" value="TreeGrafter"/>
</dbReference>
<dbReference type="PANTHER" id="PTHR10344">
    <property type="entry name" value="THYMIDYLATE KINASE"/>
    <property type="match status" value="1"/>
</dbReference>
<comment type="caution">
    <text evidence="2">The sequence shown here is derived from an EMBL/GenBank/DDBJ whole genome shotgun (WGS) entry which is preliminary data.</text>
</comment>
<dbReference type="Gene3D" id="3.40.50.300">
    <property type="entry name" value="P-loop containing nucleotide triphosphate hydrolases"/>
    <property type="match status" value="1"/>
</dbReference>
<evidence type="ECO:0000313" key="3">
    <source>
        <dbReference type="Proteomes" id="UP000824120"/>
    </source>
</evidence>
<dbReference type="GO" id="GO:0004550">
    <property type="term" value="F:nucleoside diphosphate kinase activity"/>
    <property type="evidence" value="ECO:0007669"/>
    <property type="project" value="TreeGrafter"/>
</dbReference>
<dbReference type="PANTHER" id="PTHR10344:SF1">
    <property type="entry name" value="THYMIDYLATE KINASE"/>
    <property type="match status" value="1"/>
</dbReference>
<dbReference type="InterPro" id="IPR027417">
    <property type="entry name" value="P-loop_NTPase"/>
</dbReference>